<evidence type="ECO:0000256" key="1">
    <source>
        <dbReference type="SAM" id="MobiDB-lite"/>
    </source>
</evidence>
<evidence type="ECO:0000313" key="3">
    <source>
        <dbReference type="Proteomes" id="UP001178461"/>
    </source>
</evidence>
<feature type="compositionally biased region" description="Basic and acidic residues" evidence="1">
    <location>
        <begin position="7"/>
        <end position="23"/>
    </location>
</feature>
<keyword evidence="3" id="KW-1185">Reference proteome</keyword>
<dbReference type="AlphaFoldDB" id="A0AA35PA63"/>
<name>A0AA35PA63_9SAUR</name>
<dbReference type="EMBL" id="OX395133">
    <property type="protein sequence ID" value="CAI5781451.1"/>
    <property type="molecule type" value="Genomic_DNA"/>
</dbReference>
<protein>
    <submittedName>
        <fullName evidence="2">Uncharacterized protein</fullName>
    </submittedName>
</protein>
<evidence type="ECO:0000313" key="2">
    <source>
        <dbReference type="EMBL" id="CAI5781451.1"/>
    </source>
</evidence>
<feature type="region of interest" description="Disordered" evidence="1">
    <location>
        <begin position="1"/>
        <end position="171"/>
    </location>
</feature>
<accession>A0AA35PA63</accession>
<gene>
    <name evidence="2" type="ORF">PODLI_1B031970</name>
</gene>
<reference evidence="2" key="1">
    <citation type="submission" date="2022-12" db="EMBL/GenBank/DDBJ databases">
        <authorList>
            <person name="Alioto T."/>
            <person name="Alioto T."/>
            <person name="Gomez Garrido J."/>
        </authorList>
    </citation>
    <scope>NUCLEOTIDE SEQUENCE</scope>
</reference>
<proteinExistence type="predicted"/>
<dbReference type="Proteomes" id="UP001178461">
    <property type="component" value="Chromosome 8"/>
</dbReference>
<organism evidence="2 3">
    <name type="scientific">Podarcis lilfordi</name>
    <name type="common">Lilford's wall lizard</name>
    <dbReference type="NCBI Taxonomy" id="74358"/>
    <lineage>
        <taxon>Eukaryota</taxon>
        <taxon>Metazoa</taxon>
        <taxon>Chordata</taxon>
        <taxon>Craniata</taxon>
        <taxon>Vertebrata</taxon>
        <taxon>Euteleostomi</taxon>
        <taxon>Lepidosauria</taxon>
        <taxon>Squamata</taxon>
        <taxon>Bifurcata</taxon>
        <taxon>Unidentata</taxon>
        <taxon>Episquamata</taxon>
        <taxon>Laterata</taxon>
        <taxon>Lacertibaenia</taxon>
        <taxon>Lacertidae</taxon>
        <taxon>Podarcis</taxon>
    </lineage>
</organism>
<sequence length="171" mass="17754">MPVGSPEGREKRRGEGGKKEGGRARGGSLSFVPDATRNPQQRGRGGGGGGRQRARGCRKGKEHAGGGGAAAAASPGLERCCEEEAAGGGRRPGLRGSPVRRAHGDASPAPAHSHPAGAGLQRSERAPPRLLPPCRKRALRSPVHSLNGCGDKEEEEGERLWRPLAEDWVSG</sequence>
<feature type="compositionally biased region" description="Low complexity" evidence="1">
    <location>
        <begin position="94"/>
        <end position="119"/>
    </location>
</feature>
<feature type="compositionally biased region" description="Basic residues" evidence="1">
    <location>
        <begin position="52"/>
        <end position="61"/>
    </location>
</feature>